<organism evidence="4 5">
    <name type="scientific">Talaromyces rugulosus</name>
    <name type="common">Penicillium rugulosum</name>
    <dbReference type="NCBI Taxonomy" id="121627"/>
    <lineage>
        <taxon>Eukaryota</taxon>
        <taxon>Fungi</taxon>
        <taxon>Dikarya</taxon>
        <taxon>Ascomycota</taxon>
        <taxon>Pezizomycotina</taxon>
        <taxon>Eurotiomycetes</taxon>
        <taxon>Eurotiomycetidae</taxon>
        <taxon>Eurotiales</taxon>
        <taxon>Trichocomaceae</taxon>
        <taxon>Talaromyces</taxon>
        <taxon>Talaromyces sect. Islandici</taxon>
    </lineage>
</organism>
<feature type="transmembrane region" description="Helical" evidence="2">
    <location>
        <begin position="361"/>
        <end position="379"/>
    </location>
</feature>
<evidence type="ECO:0000313" key="5">
    <source>
        <dbReference type="Proteomes" id="UP000509510"/>
    </source>
</evidence>
<dbReference type="GO" id="GO:0016020">
    <property type="term" value="C:membrane"/>
    <property type="evidence" value="ECO:0007669"/>
    <property type="project" value="TreeGrafter"/>
</dbReference>
<feature type="transmembrane region" description="Helical" evidence="2">
    <location>
        <begin position="310"/>
        <end position="335"/>
    </location>
</feature>
<gene>
    <name evidence="4" type="ORF">TRUGW13939_07408</name>
</gene>
<dbReference type="RefSeq" id="XP_035346442.1">
    <property type="nucleotide sequence ID" value="XM_035490549.1"/>
</dbReference>
<feature type="compositionally biased region" description="Polar residues" evidence="1">
    <location>
        <begin position="34"/>
        <end position="43"/>
    </location>
</feature>
<feature type="transmembrane region" description="Helical" evidence="2">
    <location>
        <begin position="61"/>
        <end position="83"/>
    </location>
</feature>
<evidence type="ECO:0000256" key="1">
    <source>
        <dbReference type="SAM" id="MobiDB-lite"/>
    </source>
</evidence>
<accession>A0A7H8R3P0</accession>
<keyword evidence="2" id="KW-1133">Transmembrane helix</keyword>
<dbReference type="AlphaFoldDB" id="A0A7H8R3P0"/>
<feature type="domain" description="DUF3533" evidence="3">
    <location>
        <begin position="67"/>
        <end position="459"/>
    </location>
</feature>
<feature type="region of interest" description="Disordered" evidence="1">
    <location>
        <begin position="1"/>
        <end position="43"/>
    </location>
</feature>
<dbReference type="GeneID" id="55994901"/>
<proteinExistence type="predicted"/>
<dbReference type="InterPro" id="IPR053001">
    <property type="entry name" value="MNNG_permease-like"/>
</dbReference>
<sequence>MTSPTPSTGGREERDRQLAGGIENLKKDTENGDRSSQTSSQETVGIFHPDLKSTRMRAYRVWLITIFGLGAFIVGILSLYWGVLYTVYSRLDRLTVWIVDFDSQVAPYNITSPIIGPFVTNEFTHLKPAQVDNLGWTVKPAADFDHDPMRVRQGIYNEDAYVAIIINSNATTLLKAAVNDGNSSYDPTGATQVIYNTARDQTTVSTYILPALLDTLLPVVSNFGIEWATILSRNASTQDVFRTPQAVNPAVGFSLIDLRPFTPPVAVPSVSIGLIYLIIISFFSFSFLMPIHSLFFQLKGHPPVRIWQLLLWRIVSSILAYFFLSLCYSLISLAFQIPFSNNPVPHETGALNPNSYRKGSFVVYWMLNFVGMTALGLPCENMAMLLGMPYASLWLIFWVITNVATSFYSLEVASDFYQWGRAWPLFRLVNGSRTILFGTKSSIGVDFAVLFTWIAVSIILFPFANIFMKWRMAATERKKG</sequence>
<keyword evidence="2" id="KW-0472">Membrane</keyword>
<feature type="transmembrane region" description="Helical" evidence="2">
    <location>
        <begin position="447"/>
        <end position="468"/>
    </location>
</feature>
<feature type="transmembrane region" description="Helical" evidence="2">
    <location>
        <begin position="274"/>
        <end position="298"/>
    </location>
</feature>
<dbReference type="Proteomes" id="UP000509510">
    <property type="component" value="Chromosome IV"/>
</dbReference>
<evidence type="ECO:0000259" key="3">
    <source>
        <dbReference type="Pfam" id="PF12051"/>
    </source>
</evidence>
<keyword evidence="2" id="KW-0812">Transmembrane</keyword>
<dbReference type="PANTHER" id="PTHR34814">
    <property type="entry name" value="NITROSOGUANIDINE RESISTANCE PROTEIN SNG1"/>
    <property type="match status" value="1"/>
</dbReference>
<dbReference type="InterPro" id="IPR022703">
    <property type="entry name" value="DUF3533"/>
</dbReference>
<dbReference type="Pfam" id="PF12051">
    <property type="entry name" value="DUF3533"/>
    <property type="match status" value="1"/>
</dbReference>
<feature type="transmembrane region" description="Helical" evidence="2">
    <location>
        <begin position="391"/>
        <end position="410"/>
    </location>
</feature>
<name>A0A7H8R3P0_TALRU</name>
<feature type="compositionally biased region" description="Basic and acidic residues" evidence="1">
    <location>
        <begin position="24"/>
        <end position="33"/>
    </location>
</feature>
<dbReference type="EMBL" id="CP055901">
    <property type="protein sequence ID" value="QKX60265.1"/>
    <property type="molecule type" value="Genomic_DNA"/>
</dbReference>
<protein>
    <recommendedName>
        <fullName evidence="3">DUF3533 domain-containing protein</fullName>
    </recommendedName>
</protein>
<keyword evidence="5" id="KW-1185">Reference proteome</keyword>
<dbReference type="PANTHER" id="PTHR34814:SF1">
    <property type="entry name" value="NITROSOGUANIDINE RESISTANCE PROTEIN SNG1"/>
    <property type="match status" value="1"/>
</dbReference>
<evidence type="ECO:0000256" key="2">
    <source>
        <dbReference type="SAM" id="Phobius"/>
    </source>
</evidence>
<evidence type="ECO:0000313" key="4">
    <source>
        <dbReference type="EMBL" id="QKX60265.1"/>
    </source>
</evidence>
<reference evidence="5" key="1">
    <citation type="submission" date="2020-06" db="EMBL/GenBank/DDBJ databases">
        <title>A chromosome-scale genome assembly of Talaromyces rugulosus W13939.</title>
        <authorList>
            <person name="Wang B."/>
            <person name="Guo L."/>
            <person name="Ye K."/>
            <person name="Wang L."/>
        </authorList>
    </citation>
    <scope>NUCLEOTIDE SEQUENCE [LARGE SCALE GENOMIC DNA]</scope>
    <source>
        <strain evidence="5">W13939</strain>
    </source>
</reference>
<dbReference type="OrthoDB" id="2140105at2759"/>
<dbReference type="KEGG" id="trg:TRUGW13939_07408"/>